<dbReference type="EMBL" id="JARPUR010000007">
    <property type="protein sequence ID" value="KAK4873477.1"/>
    <property type="molecule type" value="Genomic_DNA"/>
</dbReference>
<feature type="signal peptide" evidence="1">
    <location>
        <begin position="1"/>
        <end position="18"/>
    </location>
</feature>
<dbReference type="GO" id="GO:0030414">
    <property type="term" value="F:peptidase inhibitor activity"/>
    <property type="evidence" value="ECO:0007669"/>
    <property type="project" value="InterPro"/>
</dbReference>
<accession>A0AAN7NZ50</accession>
<evidence type="ECO:0000313" key="4">
    <source>
        <dbReference type="Proteomes" id="UP001353858"/>
    </source>
</evidence>
<feature type="domain" description="Pacifastin" evidence="2">
    <location>
        <begin position="21"/>
        <end position="54"/>
    </location>
</feature>
<dbReference type="InterPro" id="IPR016307">
    <property type="entry name" value="Prtase-inh_pacifastin"/>
</dbReference>
<organism evidence="3 4">
    <name type="scientific">Aquatica leii</name>
    <dbReference type="NCBI Taxonomy" id="1421715"/>
    <lineage>
        <taxon>Eukaryota</taxon>
        <taxon>Metazoa</taxon>
        <taxon>Ecdysozoa</taxon>
        <taxon>Arthropoda</taxon>
        <taxon>Hexapoda</taxon>
        <taxon>Insecta</taxon>
        <taxon>Pterygota</taxon>
        <taxon>Neoptera</taxon>
        <taxon>Endopterygota</taxon>
        <taxon>Coleoptera</taxon>
        <taxon>Polyphaga</taxon>
        <taxon>Elateriformia</taxon>
        <taxon>Elateroidea</taxon>
        <taxon>Lampyridae</taxon>
        <taxon>Luciolinae</taxon>
        <taxon>Aquatica</taxon>
    </lineage>
</organism>
<evidence type="ECO:0000313" key="3">
    <source>
        <dbReference type="EMBL" id="KAK4873477.1"/>
    </source>
</evidence>
<evidence type="ECO:0000259" key="2">
    <source>
        <dbReference type="Pfam" id="PF05375"/>
    </source>
</evidence>
<dbReference type="InterPro" id="IPR008037">
    <property type="entry name" value="Pacifastin_dom"/>
</dbReference>
<dbReference type="AlphaFoldDB" id="A0AAN7NZ50"/>
<sequence>MKFQISLLVLCLVAAAFADFECKKDVPYKENECNTCRCANGQFACTFMACHSPKSKELYNCEVGTEWKNNCNECWCVKDMGTVCTNYDC</sequence>
<gene>
    <name evidence="3" type="ORF">RN001_015506</name>
</gene>
<protein>
    <recommendedName>
        <fullName evidence="2">Pacifastin domain-containing protein</fullName>
    </recommendedName>
</protein>
<evidence type="ECO:0000256" key="1">
    <source>
        <dbReference type="SAM" id="SignalP"/>
    </source>
</evidence>
<dbReference type="Pfam" id="PF05375">
    <property type="entry name" value="Pacifastin_I"/>
    <property type="match status" value="1"/>
</dbReference>
<name>A0AAN7NZ50_9COLE</name>
<reference evidence="4" key="1">
    <citation type="submission" date="2023-01" db="EMBL/GenBank/DDBJ databases">
        <title>Key to firefly adult light organ development and bioluminescence: homeobox transcription factors regulate luciferase expression and transportation to peroxisome.</title>
        <authorList>
            <person name="Fu X."/>
        </authorList>
    </citation>
    <scope>NUCLEOTIDE SEQUENCE [LARGE SCALE GENOMIC DNA]</scope>
</reference>
<keyword evidence="1" id="KW-0732">Signal</keyword>
<feature type="chain" id="PRO_5042817701" description="Pacifastin domain-containing protein" evidence="1">
    <location>
        <begin position="19"/>
        <end position="89"/>
    </location>
</feature>
<dbReference type="Proteomes" id="UP001353858">
    <property type="component" value="Unassembled WGS sequence"/>
</dbReference>
<keyword evidence="4" id="KW-1185">Reference proteome</keyword>
<comment type="caution">
    <text evidence="3">The sequence shown here is derived from an EMBL/GenBank/DDBJ whole genome shotgun (WGS) entry which is preliminary data.</text>
</comment>
<dbReference type="PIRSF" id="PIRSF001625">
    <property type="entry name" value="Prot_inhib_pacifastin"/>
    <property type="match status" value="1"/>
</dbReference>
<proteinExistence type="predicted"/>